<keyword evidence="2" id="KW-0378">Hydrolase</keyword>
<dbReference type="InterPro" id="IPR006047">
    <property type="entry name" value="GH13_cat_dom"/>
</dbReference>
<accession>A0A266QDU9</accession>
<dbReference type="CDD" id="cd02861">
    <property type="entry name" value="E_set_pullulanase_like"/>
    <property type="match status" value="2"/>
</dbReference>
<sequence>MLGVFALSSCGGGGSGTNNNAAELPTCRDPQVLLDNGVCGDPRPPFELPACPEGTIRSGADCIVPDFPVPERLAGPNEAVIFVNVDGSPDEKKAAFARYNLHLWQACGNGWGDSVKDGNDATYTIPTTWPNGPGVASKNEGEPGVRHDPYYGAYFVIPISATGTCGNFIVKVPNTTNQTNDLSLTINRTTADYARMAWVIVNTENMRNSRVSNVPICINDRCTLERPMLAISDVEAHWISPHTIIWNRSFAAGKTVELYRSTAGGMTDNEAGAVVGGDLFATLGAGREMTGEEQALVPHLANYIAYDLPAEISIDSIKSALKDELLIVGRYDSVEENEQGQTVTVERGRGTRLQLPHVLDALYADNAADEKLGVSYGSGVTAKVWAPTAQNVDLRVFSGDPLRVSATLPMTFDANTGVWSVTGSVAELDRKFYRFRVTAFHPLQKAVRRLEVTDPYSVSLSTNGRHSQFVNLDDADTKPAGWDGHFIPEVTAPENMAIYEAHIRDFSINDASTSPSYRGKYLAFTENSLPVQHLRSLADAGLTHVHFLPTNDGATVKEDFGSQVNLDSYILELCQRVSNRSSVSVCDGSVPNNSTVRQVLESYDPQTPAARELIAAIADLDGFNWGYDPHHFNAPEGGYSTDPQGFTRVKEMRAMNMAVHEMGLRVVMDVVYPHTLSSGISAADSVFDKVVPGYYYRTNPATAVVEDGTRAGPDTATEHRMMGKFVADSVVQWAQHYKVDGFRFDQSGYMPKSVLVNAYEATKAVDPDTYFYAEAWTPMWGTSGDRIAERAVQEALAGTGIGTFNDRIRNPLQQMALINGGNVDAIRAGLAGNLKDFKLKTKSGAVINASTVGAYNLDPQEAINYVEKHDNETLWDWMHRPGAVPADMSIANRTRVSSLTLSIPLLSQGVPFVQMGTELLRSKSMSPNSYNAGDWFNKVDFTKQTNNWGVGLPPELRDGITDDYVKGVFANPQTKPEPSHIEQASAVFTEFLRIASGSPLFSLQTAEQVIDRVGFHDGGKTQVSGLIVMSIDDGVGTVAGTESTARADLDSAVDAIVVVINATATTQSPTVKTAAGFTLHHIQQNSADAVVKTASFAAEGDDGVFTVPAYTTAVFVKTQAGAQGAGLSATATLGSSVAVPYGDTAVYVRGNVSPGGWDPVATNRLVYEGDGIYSVLLAVPASAVNNPIIFKVAEANWSMPNLGSTAIMEIGDTITLTQGSNDNIRINVPTAGTYRFVLDASESTTAPTLTVENPDVYRDVAVYLRGTVTSWDTTTSANQFVHEGNSVYAISIPLAVGDDFMFKIASADWSTVNLGSATPVVLGENVALTQGSNDNLMLDITVAGNYRFEVDARNPDAPIVKVYREDLFAATPIYLRGTVSSAGWGDANSINQMTYAGKGLYTKTLTMAAGNYEFKVAEANWSNPNLGGSAVVLGEPGEVTQGSNDNIGLSITTAGDYRFTLDTRNPNAITIRVDALN</sequence>
<dbReference type="GO" id="GO:0030246">
    <property type="term" value="F:carbohydrate binding"/>
    <property type="evidence" value="ECO:0007669"/>
    <property type="project" value="InterPro"/>
</dbReference>
<dbReference type="SUPFAM" id="SSF81296">
    <property type="entry name" value="E set domains"/>
    <property type="match status" value="2"/>
</dbReference>
<evidence type="ECO:0000259" key="3">
    <source>
        <dbReference type="SMART" id="SM00642"/>
    </source>
</evidence>
<name>A0A266QDU9_9GAMM</name>
<dbReference type="SUPFAM" id="SSF51011">
    <property type="entry name" value="Glycosyl hydrolase domain"/>
    <property type="match status" value="1"/>
</dbReference>
<keyword evidence="2" id="KW-0326">Glycosidase</keyword>
<keyword evidence="5" id="KW-1185">Reference proteome</keyword>
<dbReference type="Gene3D" id="2.60.40.1110">
    <property type="match status" value="1"/>
</dbReference>
<dbReference type="InterPro" id="IPR013784">
    <property type="entry name" value="Carb-bd-like_fold"/>
</dbReference>
<protein>
    <submittedName>
        <fullName evidence="4">Pullulanase</fullName>
    </submittedName>
</protein>
<comment type="caution">
    <text evidence="4">The sequence shown here is derived from an EMBL/GenBank/DDBJ whole genome shotgun (WGS) entry which is preliminary data.</text>
</comment>
<dbReference type="EMBL" id="NHNI01000001">
    <property type="protein sequence ID" value="OZY87970.1"/>
    <property type="molecule type" value="Genomic_DNA"/>
</dbReference>
<dbReference type="Gene3D" id="3.20.20.80">
    <property type="entry name" value="Glycosidases"/>
    <property type="match status" value="1"/>
</dbReference>
<evidence type="ECO:0000256" key="2">
    <source>
        <dbReference type="ARBA" id="ARBA00023295"/>
    </source>
</evidence>
<dbReference type="SUPFAM" id="SSF51445">
    <property type="entry name" value="(Trans)glycosidases"/>
    <property type="match status" value="1"/>
</dbReference>
<dbReference type="GO" id="GO:0004553">
    <property type="term" value="F:hydrolase activity, hydrolyzing O-glycosyl compounds"/>
    <property type="evidence" value="ECO:0007669"/>
    <property type="project" value="InterPro"/>
</dbReference>
<dbReference type="InterPro" id="IPR013780">
    <property type="entry name" value="Glyco_hydro_b"/>
</dbReference>
<dbReference type="InterPro" id="IPR040671">
    <property type="entry name" value="Pullulanase_N2"/>
</dbReference>
<dbReference type="Gene3D" id="2.60.40.10">
    <property type="entry name" value="Immunoglobulins"/>
    <property type="match status" value="3"/>
</dbReference>
<dbReference type="InterPro" id="IPR014756">
    <property type="entry name" value="Ig_E-set"/>
</dbReference>
<reference evidence="5" key="1">
    <citation type="submission" date="2017-05" db="EMBL/GenBank/DDBJ databases">
        <authorList>
            <person name="Barney B.M."/>
        </authorList>
    </citation>
    <scope>NUCLEOTIDE SEQUENCE [LARGE SCALE GENOMIC DNA]</scope>
    <source>
        <strain evidence="5">PSBB022</strain>
    </source>
</reference>
<gene>
    <name evidence="4" type="ORF">CBP51_07255</name>
</gene>
<dbReference type="InterPro" id="IPR017853">
    <property type="entry name" value="GH"/>
</dbReference>
<evidence type="ECO:0000313" key="5">
    <source>
        <dbReference type="Proteomes" id="UP000216101"/>
    </source>
</evidence>
<dbReference type="InterPro" id="IPR024561">
    <property type="entry name" value="Pullul_strch_C"/>
</dbReference>
<dbReference type="Gene3D" id="2.60.40.1130">
    <property type="entry name" value="Rab geranylgeranyltransferase alpha-subunit, insert domain"/>
    <property type="match status" value="1"/>
</dbReference>
<dbReference type="Pfam" id="PF11852">
    <property type="entry name" value="Pullul_strch_C"/>
    <property type="match status" value="1"/>
</dbReference>
<dbReference type="GO" id="GO:0005975">
    <property type="term" value="P:carbohydrate metabolic process"/>
    <property type="evidence" value="ECO:0007669"/>
    <property type="project" value="InterPro"/>
</dbReference>
<feature type="domain" description="Glycosyl hydrolase family 13 catalytic" evidence="3">
    <location>
        <begin position="598"/>
        <end position="943"/>
    </location>
</feature>
<dbReference type="Pfam" id="PF02922">
    <property type="entry name" value="CBM_48"/>
    <property type="match status" value="1"/>
</dbReference>
<dbReference type="CDD" id="cd11341">
    <property type="entry name" value="AmyAc_Pullulanase_LD-like"/>
    <property type="match status" value="1"/>
</dbReference>
<dbReference type="InterPro" id="IPR013783">
    <property type="entry name" value="Ig-like_fold"/>
</dbReference>
<evidence type="ECO:0000256" key="1">
    <source>
        <dbReference type="ARBA" id="ARBA00008061"/>
    </source>
</evidence>
<dbReference type="PANTHER" id="PTHR43002">
    <property type="entry name" value="GLYCOGEN DEBRANCHING ENZYME"/>
    <property type="match status" value="1"/>
</dbReference>
<evidence type="ECO:0000313" key="4">
    <source>
        <dbReference type="EMBL" id="OZY87970.1"/>
    </source>
</evidence>
<dbReference type="Gene3D" id="2.60.40.1180">
    <property type="entry name" value="Golgi alpha-mannosidase II"/>
    <property type="match status" value="1"/>
</dbReference>
<dbReference type="CDD" id="cd02860">
    <property type="entry name" value="E_set_Pullulanase"/>
    <property type="match status" value="1"/>
</dbReference>
<dbReference type="Gene3D" id="2.60.40.3620">
    <property type="match status" value="1"/>
</dbReference>
<dbReference type="InterPro" id="IPR004193">
    <property type="entry name" value="Glyco_hydro_13_N"/>
</dbReference>
<dbReference type="Proteomes" id="UP000216101">
    <property type="component" value="Unassembled WGS sequence"/>
</dbReference>
<comment type="similarity">
    <text evidence="1">Belongs to the glycosyl hydrolase 13 family.</text>
</comment>
<proteinExistence type="inferred from homology"/>
<dbReference type="Pfam" id="PF17967">
    <property type="entry name" value="Pullulanase_N2"/>
    <property type="match status" value="1"/>
</dbReference>
<dbReference type="SUPFAM" id="SSF49452">
    <property type="entry name" value="Starch-binding domain-like"/>
    <property type="match status" value="1"/>
</dbReference>
<organism evidence="4 5">
    <name type="scientific">Cellvibrio mixtus</name>
    <dbReference type="NCBI Taxonomy" id="39650"/>
    <lineage>
        <taxon>Bacteria</taxon>
        <taxon>Pseudomonadati</taxon>
        <taxon>Pseudomonadota</taxon>
        <taxon>Gammaproteobacteria</taxon>
        <taxon>Cellvibrionales</taxon>
        <taxon>Cellvibrionaceae</taxon>
        <taxon>Cellvibrio</taxon>
    </lineage>
</organism>
<dbReference type="SMART" id="SM00642">
    <property type="entry name" value="Aamy"/>
    <property type="match status" value="1"/>
</dbReference>